<name>A0ABS8YPM2_9BACL</name>
<protein>
    <submittedName>
        <fullName evidence="4">Helix-turn-helix domain-containing protein</fullName>
    </submittedName>
</protein>
<dbReference type="InterPro" id="IPR036388">
    <property type="entry name" value="WH-like_DNA-bd_sf"/>
</dbReference>
<evidence type="ECO:0000313" key="4">
    <source>
        <dbReference type="EMBL" id="MCE5173761.1"/>
    </source>
</evidence>
<dbReference type="Pfam" id="PF13518">
    <property type="entry name" value="HTH_28"/>
    <property type="match status" value="2"/>
</dbReference>
<dbReference type="SUPFAM" id="SSF48295">
    <property type="entry name" value="TrpR-like"/>
    <property type="match status" value="3"/>
</dbReference>
<dbReference type="RefSeq" id="WP_233699648.1">
    <property type="nucleotide sequence ID" value="NZ_JAJNBZ010000090.1"/>
</dbReference>
<dbReference type="InterPro" id="IPR010921">
    <property type="entry name" value="Trp_repressor/repl_initiator"/>
</dbReference>
<organism evidence="4 5">
    <name type="scientific">Paenibacillus profundus</name>
    <dbReference type="NCBI Taxonomy" id="1173085"/>
    <lineage>
        <taxon>Bacteria</taxon>
        <taxon>Bacillati</taxon>
        <taxon>Bacillota</taxon>
        <taxon>Bacilli</taxon>
        <taxon>Bacillales</taxon>
        <taxon>Paenibacillaceae</taxon>
        <taxon>Paenibacillus</taxon>
    </lineage>
</organism>
<evidence type="ECO:0000313" key="5">
    <source>
        <dbReference type="Proteomes" id="UP001199916"/>
    </source>
</evidence>
<comment type="similarity">
    <text evidence="1">Belongs to the IS150/IS1296 orfA family.</text>
</comment>
<gene>
    <name evidence="4" type="ORF">LQV63_31575</name>
</gene>
<dbReference type="InterPro" id="IPR055247">
    <property type="entry name" value="InsJ-like_HTH"/>
</dbReference>
<sequence length="225" mass="26436">MPNKKYDASEKLIILDEIASGEIGVKAAAKKYGISKTTLAKWRRCYKVYGYEGLEKRNHNRSYSAELKLQAVKDYIEGGLSQYQIIDKYKIASRTQLFNWIKEYNRHSSLKAYSGGAKAMTKGRSTTWQERIDIVQYCLAHQHDYHKTADHFQVSYQQVYQWVKKFEDGGQDALKDGRGRKKAPEELAEADRQKLEMKKMEYENERLRAENAFLKKLQEFQRRRS</sequence>
<proteinExistence type="inferred from homology"/>
<reference evidence="4 5" key="1">
    <citation type="submission" date="2021-11" db="EMBL/GenBank/DDBJ databases">
        <title>Draft genome sequence of Paenibacillus profundus YoMME, a new Gram-positive bacteria with exoelectrogenic properties.</title>
        <authorList>
            <person name="Hubenova Y."/>
            <person name="Hubenova E."/>
            <person name="Manasiev Y."/>
            <person name="Peykov S."/>
            <person name="Mitov M."/>
        </authorList>
    </citation>
    <scope>NUCLEOTIDE SEQUENCE [LARGE SCALE GENOMIC DNA]</scope>
    <source>
        <strain evidence="4 5">YoMME</strain>
    </source>
</reference>
<feature type="domain" description="Insertion element IS150 protein InsJ-like helix-turn-helix" evidence="3">
    <location>
        <begin position="130"/>
        <end position="182"/>
    </location>
</feature>
<dbReference type="PANTHER" id="PTHR33795">
    <property type="entry name" value="INSERTION ELEMENT IS150 PROTEIN INSJ"/>
    <property type="match status" value="1"/>
</dbReference>
<feature type="region of interest" description="Disordered" evidence="2">
    <location>
        <begin position="173"/>
        <end position="194"/>
    </location>
</feature>
<evidence type="ECO:0000256" key="1">
    <source>
        <dbReference type="ARBA" id="ARBA00038232"/>
    </source>
</evidence>
<accession>A0ABS8YPM2</accession>
<evidence type="ECO:0000259" key="3">
    <source>
        <dbReference type="Pfam" id="PF13518"/>
    </source>
</evidence>
<comment type="caution">
    <text evidence="4">The sequence shown here is derived from an EMBL/GenBank/DDBJ whole genome shotgun (WGS) entry which is preliminary data.</text>
</comment>
<dbReference type="PANTHER" id="PTHR33795:SF1">
    <property type="entry name" value="INSERTION ELEMENT IS150 PROTEIN INSJ"/>
    <property type="match status" value="1"/>
</dbReference>
<dbReference type="InterPro" id="IPR052057">
    <property type="entry name" value="IS150/IS1296_orfA-like"/>
</dbReference>
<feature type="domain" description="Insertion element IS150 protein InsJ-like helix-turn-helix" evidence="3">
    <location>
        <begin position="10"/>
        <end position="59"/>
    </location>
</feature>
<evidence type="ECO:0000256" key="2">
    <source>
        <dbReference type="SAM" id="MobiDB-lite"/>
    </source>
</evidence>
<keyword evidence="5" id="KW-1185">Reference proteome</keyword>
<dbReference type="Gene3D" id="1.10.10.10">
    <property type="entry name" value="Winged helix-like DNA-binding domain superfamily/Winged helix DNA-binding domain"/>
    <property type="match status" value="3"/>
</dbReference>
<dbReference type="EMBL" id="JAJNBZ010000090">
    <property type="protein sequence ID" value="MCE5173761.1"/>
    <property type="molecule type" value="Genomic_DNA"/>
</dbReference>
<dbReference type="Proteomes" id="UP001199916">
    <property type="component" value="Unassembled WGS sequence"/>
</dbReference>